<accession>A0A7C8M583</accession>
<dbReference type="GO" id="GO:0020037">
    <property type="term" value="F:heme binding"/>
    <property type="evidence" value="ECO:0007669"/>
    <property type="project" value="InterPro"/>
</dbReference>
<dbReference type="PRINTS" id="PR00385">
    <property type="entry name" value="P450"/>
</dbReference>
<evidence type="ECO:0000256" key="8">
    <source>
        <dbReference type="RuleBase" id="RU000461"/>
    </source>
</evidence>
<keyword evidence="10" id="KW-1185">Reference proteome</keyword>
<evidence type="ECO:0000256" key="6">
    <source>
        <dbReference type="ARBA" id="ARBA00023033"/>
    </source>
</evidence>
<evidence type="ECO:0000313" key="10">
    <source>
        <dbReference type="Proteomes" id="UP000481861"/>
    </source>
</evidence>
<dbReference type="PRINTS" id="PR00463">
    <property type="entry name" value="EP450I"/>
</dbReference>
<evidence type="ECO:0000256" key="2">
    <source>
        <dbReference type="ARBA" id="ARBA00010617"/>
    </source>
</evidence>
<evidence type="ECO:0000256" key="4">
    <source>
        <dbReference type="ARBA" id="ARBA00023002"/>
    </source>
</evidence>
<dbReference type="EMBL" id="JAADJZ010000029">
    <property type="protein sequence ID" value="KAF2866083.1"/>
    <property type="molecule type" value="Genomic_DNA"/>
</dbReference>
<proteinExistence type="inferred from homology"/>
<dbReference type="InterPro" id="IPR047146">
    <property type="entry name" value="Cyt_P450_E_CYP52_fungi"/>
</dbReference>
<dbReference type="InterPro" id="IPR001128">
    <property type="entry name" value="Cyt_P450"/>
</dbReference>
<dbReference type="Proteomes" id="UP000481861">
    <property type="component" value="Unassembled WGS sequence"/>
</dbReference>
<keyword evidence="7 8" id="KW-0349">Heme</keyword>
<dbReference type="OrthoDB" id="1470350at2759"/>
<name>A0A7C8M583_9PLEO</name>
<reference evidence="9 10" key="1">
    <citation type="submission" date="2020-01" db="EMBL/GenBank/DDBJ databases">
        <authorList>
            <consortium name="DOE Joint Genome Institute"/>
            <person name="Haridas S."/>
            <person name="Albert R."/>
            <person name="Binder M."/>
            <person name="Bloem J."/>
            <person name="Labutti K."/>
            <person name="Salamov A."/>
            <person name="Andreopoulos B."/>
            <person name="Baker S.E."/>
            <person name="Barry K."/>
            <person name="Bills G."/>
            <person name="Bluhm B.H."/>
            <person name="Cannon C."/>
            <person name="Castanera R."/>
            <person name="Culley D.E."/>
            <person name="Daum C."/>
            <person name="Ezra D."/>
            <person name="Gonzalez J.B."/>
            <person name="Henrissat B."/>
            <person name="Kuo A."/>
            <person name="Liang C."/>
            <person name="Lipzen A."/>
            <person name="Lutzoni F."/>
            <person name="Magnuson J."/>
            <person name="Mondo S."/>
            <person name="Nolan M."/>
            <person name="Ohm R."/>
            <person name="Pangilinan J."/>
            <person name="Park H.-J.H."/>
            <person name="Ramirez L."/>
            <person name="Alfaro M."/>
            <person name="Sun H."/>
            <person name="Tritt A."/>
            <person name="Yoshinaga Y."/>
            <person name="Zwiers L.-H.L."/>
            <person name="Turgeon B.G."/>
            <person name="Goodwin S.B."/>
            <person name="Spatafora J.W."/>
            <person name="Crous P.W."/>
            <person name="Grigoriev I.V."/>
        </authorList>
    </citation>
    <scope>NUCLEOTIDE SEQUENCE [LARGE SCALE GENOMIC DNA]</scope>
    <source>
        <strain evidence="9 10">CBS 611.86</strain>
    </source>
</reference>
<dbReference type="PANTHER" id="PTHR24287">
    <property type="entry name" value="P450, PUTATIVE (EUROFUNG)-RELATED"/>
    <property type="match status" value="1"/>
</dbReference>
<evidence type="ECO:0000256" key="7">
    <source>
        <dbReference type="PIRSR" id="PIRSR602401-1"/>
    </source>
</evidence>
<sequence length="518" mass="57821">MALISFATITISLAALFVAGRIYWETTTGARRRALRKQHGCLPAKSLFSNPLLLGIPRLMNNLKAFREHRLLADWADSLTTNNVTTVHDWVFGTTCFITSDPENVKTILATNFASWSIGKGRIDAMTSYLGSGVFTTEGAAWKHSRAMLRPCFERSQVADVSLMEKHDGTTVDLQPLLHQLTLDIATEFLFGRSTNALDRSTEDKKCAEFIEAFEYCQNPFRENENTSRWALLTQFLPDLTFKKKVKIIQGTLHTYQPPDFVDNIIQDQIAASASTSGPLSPSPDRYVLLDELLSQTQDRTVIRSELLNILLAGRDTTASLLSNLFFELPRHPAILARLRDEIAEHIGTDAAAVPSYEQLKSLKFLRAVINESQRLYPIVPSNSRMALHDTILPRGGGPDESAPVLVPKGGLVGYHLWSMHRRPDIYGADAAVFDPSRWLDDEHAAAPLRPGWAYLPFNGGPRVCIGQNFALTETMFVVVRLLQRFEIESRDDEPWREKLSLTCVGLGGCKIALRPVA</sequence>
<keyword evidence="5 7" id="KW-0408">Iron</keyword>
<evidence type="ECO:0000256" key="3">
    <source>
        <dbReference type="ARBA" id="ARBA00022723"/>
    </source>
</evidence>
<protein>
    <submittedName>
        <fullName evidence="9">Cytochrome P450 alkane hydroxylase-like protein</fullName>
    </submittedName>
</protein>
<gene>
    <name evidence="9" type="ORF">BDV95DRAFT_631898</name>
</gene>
<dbReference type="AlphaFoldDB" id="A0A7C8M583"/>
<evidence type="ECO:0000313" key="9">
    <source>
        <dbReference type="EMBL" id="KAF2866083.1"/>
    </source>
</evidence>
<dbReference type="PROSITE" id="PS00086">
    <property type="entry name" value="CYTOCHROME_P450"/>
    <property type="match status" value="1"/>
</dbReference>
<dbReference type="GO" id="GO:0005506">
    <property type="term" value="F:iron ion binding"/>
    <property type="evidence" value="ECO:0007669"/>
    <property type="project" value="InterPro"/>
</dbReference>
<dbReference type="Pfam" id="PF00067">
    <property type="entry name" value="p450"/>
    <property type="match status" value="1"/>
</dbReference>
<comment type="caution">
    <text evidence="9">The sequence shown here is derived from an EMBL/GenBank/DDBJ whole genome shotgun (WGS) entry which is preliminary data.</text>
</comment>
<evidence type="ECO:0000256" key="1">
    <source>
        <dbReference type="ARBA" id="ARBA00001971"/>
    </source>
</evidence>
<dbReference type="InterPro" id="IPR036396">
    <property type="entry name" value="Cyt_P450_sf"/>
</dbReference>
<keyword evidence="3 7" id="KW-0479">Metal-binding</keyword>
<dbReference type="InterPro" id="IPR017972">
    <property type="entry name" value="Cyt_P450_CS"/>
</dbReference>
<keyword evidence="4 8" id="KW-0560">Oxidoreductase</keyword>
<organism evidence="9 10">
    <name type="scientific">Massariosphaeria phaeospora</name>
    <dbReference type="NCBI Taxonomy" id="100035"/>
    <lineage>
        <taxon>Eukaryota</taxon>
        <taxon>Fungi</taxon>
        <taxon>Dikarya</taxon>
        <taxon>Ascomycota</taxon>
        <taxon>Pezizomycotina</taxon>
        <taxon>Dothideomycetes</taxon>
        <taxon>Pleosporomycetidae</taxon>
        <taxon>Pleosporales</taxon>
        <taxon>Pleosporales incertae sedis</taxon>
        <taxon>Massariosphaeria</taxon>
    </lineage>
</organism>
<feature type="binding site" description="axial binding residue" evidence="7">
    <location>
        <position position="465"/>
    </location>
    <ligand>
        <name>heme</name>
        <dbReference type="ChEBI" id="CHEBI:30413"/>
    </ligand>
    <ligandPart>
        <name>Fe</name>
        <dbReference type="ChEBI" id="CHEBI:18248"/>
    </ligandPart>
</feature>
<dbReference type="InterPro" id="IPR002401">
    <property type="entry name" value="Cyt_P450_E_grp-I"/>
</dbReference>
<dbReference type="GO" id="GO:0016705">
    <property type="term" value="F:oxidoreductase activity, acting on paired donors, with incorporation or reduction of molecular oxygen"/>
    <property type="evidence" value="ECO:0007669"/>
    <property type="project" value="InterPro"/>
</dbReference>
<dbReference type="SUPFAM" id="SSF48264">
    <property type="entry name" value="Cytochrome P450"/>
    <property type="match status" value="1"/>
</dbReference>
<evidence type="ECO:0000256" key="5">
    <source>
        <dbReference type="ARBA" id="ARBA00023004"/>
    </source>
</evidence>
<dbReference type="CDD" id="cd11063">
    <property type="entry name" value="CYP52"/>
    <property type="match status" value="1"/>
</dbReference>
<comment type="similarity">
    <text evidence="2 8">Belongs to the cytochrome P450 family.</text>
</comment>
<dbReference type="PANTHER" id="PTHR24287:SF17">
    <property type="entry name" value="P450, PUTATIVE (EUROFUNG)-RELATED"/>
    <property type="match status" value="1"/>
</dbReference>
<comment type="cofactor">
    <cofactor evidence="1 7">
        <name>heme</name>
        <dbReference type="ChEBI" id="CHEBI:30413"/>
    </cofactor>
</comment>
<dbReference type="Gene3D" id="1.10.630.10">
    <property type="entry name" value="Cytochrome P450"/>
    <property type="match status" value="1"/>
</dbReference>
<keyword evidence="6 8" id="KW-0503">Monooxygenase</keyword>
<dbReference type="GO" id="GO:0004497">
    <property type="term" value="F:monooxygenase activity"/>
    <property type="evidence" value="ECO:0007669"/>
    <property type="project" value="UniProtKB-KW"/>
</dbReference>